<evidence type="ECO:0000313" key="9">
    <source>
        <dbReference type="EMBL" id="RAK02271.1"/>
    </source>
</evidence>
<evidence type="ECO:0000256" key="6">
    <source>
        <dbReference type="SAM" id="Phobius"/>
    </source>
</evidence>
<evidence type="ECO:0000259" key="8">
    <source>
        <dbReference type="Pfam" id="PF12704"/>
    </source>
</evidence>
<dbReference type="EMBL" id="QLMC01000001">
    <property type="protein sequence ID" value="RAK02271.1"/>
    <property type="molecule type" value="Genomic_DNA"/>
</dbReference>
<feature type="transmembrane region" description="Helical" evidence="6">
    <location>
        <begin position="832"/>
        <end position="853"/>
    </location>
</feature>
<feature type="domain" description="MacB-like periplasmic core" evidence="8">
    <location>
        <begin position="99"/>
        <end position="316"/>
    </location>
</feature>
<comment type="subcellular location">
    <subcellularLocation>
        <location evidence="1">Cell membrane</location>
        <topology evidence="1">Multi-pass membrane protein</topology>
    </subcellularLocation>
</comment>
<evidence type="ECO:0000313" key="10">
    <source>
        <dbReference type="Proteomes" id="UP000248790"/>
    </source>
</evidence>
<sequence length="872" mass="97110">MTPPRFADRLLNWLVAPHLREEVLGDMHERFQMQANRLGASQARRRYWRDLLAYLRPAFIRRKPTVRRFGEFPNPTNTAMIRNHFKIAFRNLIGGKSFSAINISGLAVGMAGAVLISLWLYNEISFDRFHAHKDRLFQVYGLTGDISGERIAISTTSQPLGPALEKDYPEVEAITRVREIDKFLIRVNEKSFSGIEGAFVDAAFLNMFSFPLVEGTTHQQLTTVSSIVITEKLAKKLFGDAPALGKSIQLDSVDHFVVTGVLKDLPPNTRFSFEYLLPWAYLKKLGTGWSNDDWLSNNTPTYVLLKPNTDPAVFGGKIKDMTWRYAGRKDVWTHFLHPLSQWHLYSEFENGKPVGGRIETVRVFGLIAAFILLIACINFMNLSTARSEKRAKEIGIRKVAGAGRGLLISQFMAEAVLTTCLAGAVAMLVVYLALPPFNSLIGTQLSLPVSSVSFWLAVVGFIILTSLLAGSYPAFYLSSFQPVGIFTKQFRKAQLGLSPRKGLVVLQFTFAIVLVIATIIVRDQIIFAQERDKGYANNQLIRVDFVGDIEKRYSPIKQELIRSGAAVAVTKTLTGLAHDGWRTWGLRWPGENPKDTNTAITLFSTDAHLVRTAGMKLIAGRDIDSQTYPSDSFAVVLNETAVKLMGFKKPIGQIITQPHDGLTWRVVGVVKDYIVGSPYEAIPPVVIQGPGAGFTTMHIKCNPAHSTAENLARVEEVFKKYNPAYPFDYHFVDQEYAAQFDNEQRTKTLAGLFAALAIFISCLGLFGLTSFTVEQARKEIGIRKVLGATVGQIVAFLSKDFLTLVGIALLIAIPITWYAMNQWLQDFTYRIGISWWVFATAGLLAVFIALLTVSFHTVKAALMNPVKSLRSE</sequence>
<keyword evidence="10" id="KW-1185">Reference proteome</keyword>
<feature type="transmembrane region" description="Helical" evidence="6">
    <location>
        <begin position="801"/>
        <end position="820"/>
    </location>
</feature>
<dbReference type="Pfam" id="PF02687">
    <property type="entry name" value="FtsX"/>
    <property type="match status" value="2"/>
</dbReference>
<keyword evidence="2" id="KW-1003">Cell membrane</keyword>
<keyword evidence="3 6" id="KW-0812">Transmembrane</keyword>
<dbReference type="InterPro" id="IPR050250">
    <property type="entry name" value="Macrolide_Exporter_MacB"/>
</dbReference>
<feature type="transmembrane region" description="Helical" evidence="6">
    <location>
        <begin position="501"/>
        <end position="521"/>
    </location>
</feature>
<proteinExistence type="predicted"/>
<feature type="transmembrane region" description="Helical" evidence="6">
    <location>
        <begin position="406"/>
        <end position="434"/>
    </location>
</feature>
<feature type="transmembrane region" description="Helical" evidence="6">
    <location>
        <begin position="749"/>
        <end position="773"/>
    </location>
</feature>
<dbReference type="RefSeq" id="WP_229310512.1">
    <property type="nucleotide sequence ID" value="NZ_QLMC01000001.1"/>
</dbReference>
<evidence type="ECO:0000259" key="7">
    <source>
        <dbReference type="Pfam" id="PF02687"/>
    </source>
</evidence>
<gene>
    <name evidence="9" type="ORF">LX87_00391</name>
</gene>
<dbReference type="PANTHER" id="PTHR30572">
    <property type="entry name" value="MEMBRANE COMPONENT OF TRANSPORTER-RELATED"/>
    <property type="match status" value="1"/>
</dbReference>
<evidence type="ECO:0000256" key="3">
    <source>
        <dbReference type="ARBA" id="ARBA00022692"/>
    </source>
</evidence>
<dbReference type="GO" id="GO:0005886">
    <property type="term" value="C:plasma membrane"/>
    <property type="evidence" value="ECO:0007669"/>
    <property type="project" value="UniProtKB-SubCell"/>
</dbReference>
<dbReference type="AlphaFoldDB" id="A0A327X6B8"/>
<dbReference type="PANTHER" id="PTHR30572:SF18">
    <property type="entry name" value="ABC-TYPE MACROLIDE FAMILY EXPORT SYSTEM PERMEASE COMPONENT 2"/>
    <property type="match status" value="1"/>
</dbReference>
<keyword evidence="4 6" id="KW-1133">Transmembrane helix</keyword>
<keyword evidence="5 6" id="KW-0472">Membrane</keyword>
<evidence type="ECO:0000256" key="5">
    <source>
        <dbReference type="ARBA" id="ARBA00023136"/>
    </source>
</evidence>
<dbReference type="GO" id="GO:0022857">
    <property type="term" value="F:transmembrane transporter activity"/>
    <property type="evidence" value="ECO:0007669"/>
    <property type="project" value="TreeGrafter"/>
</dbReference>
<accession>A0A327X6B8</accession>
<reference evidence="9 10" key="1">
    <citation type="submission" date="2018-06" db="EMBL/GenBank/DDBJ databases">
        <title>Genomic Encyclopedia of Archaeal and Bacterial Type Strains, Phase II (KMG-II): from individual species to whole genera.</title>
        <authorList>
            <person name="Goeker M."/>
        </authorList>
    </citation>
    <scope>NUCLEOTIDE SEQUENCE [LARGE SCALE GENOMIC DNA]</scope>
    <source>
        <strain evidence="9 10">DSM 21851</strain>
    </source>
</reference>
<protein>
    <submittedName>
        <fullName evidence="9">ABC-type antimicrobial peptide transport system permease subunit</fullName>
    </submittedName>
</protein>
<feature type="transmembrane region" description="Helical" evidence="6">
    <location>
        <begin position="454"/>
        <end position="480"/>
    </location>
</feature>
<dbReference type="InterPro" id="IPR047699">
    <property type="entry name" value="Permease_put_prefix"/>
</dbReference>
<evidence type="ECO:0000256" key="2">
    <source>
        <dbReference type="ARBA" id="ARBA00022475"/>
    </source>
</evidence>
<name>A0A327X6B8_LARAB</name>
<comment type="caution">
    <text evidence="9">The sequence shown here is derived from an EMBL/GenBank/DDBJ whole genome shotgun (WGS) entry which is preliminary data.</text>
</comment>
<feature type="transmembrane region" description="Helical" evidence="6">
    <location>
        <begin position="363"/>
        <end position="385"/>
    </location>
</feature>
<feature type="domain" description="ABC3 transporter permease C-terminal" evidence="7">
    <location>
        <begin position="366"/>
        <end position="481"/>
    </location>
</feature>
<evidence type="ECO:0000256" key="4">
    <source>
        <dbReference type="ARBA" id="ARBA00022989"/>
    </source>
</evidence>
<dbReference type="Pfam" id="PF12704">
    <property type="entry name" value="MacB_PCD"/>
    <property type="match status" value="1"/>
</dbReference>
<dbReference type="NCBIfam" id="NF038404">
    <property type="entry name" value="perm_prefix_2"/>
    <property type="match status" value="1"/>
</dbReference>
<dbReference type="InterPro" id="IPR003838">
    <property type="entry name" value="ABC3_permease_C"/>
</dbReference>
<organism evidence="9 10">
    <name type="scientific">Larkinella arboricola</name>
    <dbReference type="NCBI Taxonomy" id="643671"/>
    <lineage>
        <taxon>Bacteria</taxon>
        <taxon>Pseudomonadati</taxon>
        <taxon>Bacteroidota</taxon>
        <taxon>Cytophagia</taxon>
        <taxon>Cytophagales</taxon>
        <taxon>Spirosomataceae</taxon>
        <taxon>Larkinella</taxon>
    </lineage>
</organism>
<evidence type="ECO:0000256" key="1">
    <source>
        <dbReference type="ARBA" id="ARBA00004651"/>
    </source>
</evidence>
<dbReference type="Proteomes" id="UP000248790">
    <property type="component" value="Unassembled WGS sequence"/>
</dbReference>
<dbReference type="InterPro" id="IPR025857">
    <property type="entry name" value="MacB_PCD"/>
</dbReference>
<feature type="domain" description="ABC3 transporter permease C-terminal" evidence="7">
    <location>
        <begin position="752"/>
        <end position="859"/>
    </location>
</feature>
<feature type="transmembrane region" description="Helical" evidence="6">
    <location>
        <begin position="100"/>
        <end position="121"/>
    </location>
</feature>